<name>A0A0F9I5Y8_9ZZZZ</name>
<comment type="caution">
    <text evidence="2">The sequence shown here is derived from an EMBL/GenBank/DDBJ whole genome shotgun (WGS) entry which is preliminary data.</text>
</comment>
<protein>
    <submittedName>
        <fullName evidence="2">Uncharacterized protein</fullName>
    </submittedName>
</protein>
<accession>A0A0F9I5Y8</accession>
<reference evidence="2" key="1">
    <citation type="journal article" date="2015" name="Nature">
        <title>Complex archaea that bridge the gap between prokaryotes and eukaryotes.</title>
        <authorList>
            <person name="Spang A."/>
            <person name="Saw J.H."/>
            <person name="Jorgensen S.L."/>
            <person name="Zaremba-Niedzwiedzka K."/>
            <person name="Martijn J."/>
            <person name="Lind A.E."/>
            <person name="van Eijk R."/>
            <person name="Schleper C."/>
            <person name="Guy L."/>
            <person name="Ettema T.J."/>
        </authorList>
    </citation>
    <scope>NUCLEOTIDE SEQUENCE</scope>
</reference>
<sequence>MTKEWIYLTITIITGSTLGIVLALLREIIGHF</sequence>
<keyword evidence="1" id="KW-0812">Transmembrane</keyword>
<dbReference type="AlphaFoldDB" id="A0A0F9I5Y8"/>
<feature type="transmembrane region" description="Helical" evidence="1">
    <location>
        <begin position="6"/>
        <end position="25"/>
    </location>
</feature>
<evidence type="ECO:0000256" key="1">
    <source>
        <dbReference type="SAM" id="Phobius"/>
    </source>
</evidence>
<keyword evidence="1" id="KW-0472">Membrane</keyword>
<gene>
    <name evidence="2" type="ORF">LCGC14_1619920</name>
</gene>
<keyword evidence="1" id="KW-1133">Transmembrane helix</keyword>
<dbReference type="EMBL" id="LAZR01013222">
    <property type="protein sequence ID" value="KKM22967.1"/>
    <property type="molecule type" value="Genomic_DNA"/>
</dbReference>
<proteinExistence type="predicted"/>
<organism evidence="2">
    <name type="scientific">marine sediment metagenome</name>
    <dbReference type="NCBI Taxonomy" id="412755"/>
    <lineage>
        <taxon>unclassified sequences</taxon>
        <taxon>metagenomes</taxon>
        <taxon>ecological metagenomes</taxon>
    </lineage>
</organism>
<evidence type="ECO:0000313" key="2">
    <source>
        <dbReference type="EMBL" id="KKM22967.1"/>
    </source>
</evidence>